<dbReference type="AlphaFoldDB" id="A0A1M5EMA2"/>
<reference evidence="2" key="1">
    <citation type="submission" date="2016-11" db="EMBL/GenBank/DDBJ databases">
        <authorList>
            <person name="Varghese N."/>
            <person name="Submissions S."/>
        </authorList>
    </citation>
    <scope>NUCLEOTIDE SEQUENCE [LARGE SCALE GENOMIC DNA]</scope>
    <source>
        <strain evidence="2">DSM 17539</strain>
    </source>
</reference>
<evidence type="ECO:0000313" key="1">
    <source>
        <dbReference type="EMBL" id="SHF80240.1"/>
    </source>
</evidence>
<proteinExistence type="predicted"/>
<keyword evidence="2" id="KW-1185">Reference proteome</keyword>
<dbReference type="InterPro" id="IPR039535">
    <property type="entry name" value="ASST-like"/>
</dbReference>
<dbReference type="InterPro" id="IPR011047">
    <property type="entry name" value="Quinoprotein_ADH-like_sf"/>
</dbReference>
<dbReference type="GO" id="GO:0016740">
    <property type="term" value="F:transferase activity"/>
    <property type="evidence" value="ECO:0007669"/>
    <property type="project" value="UniProtKB-KW"/>
</dbReference>
<sequence>MKKLRFIFIAITGLLFFSIFLSSTVRNIYLSTDGGVKRFGPLVEPIKILAELPSLMKQIFKPAEFLVENVEDKDGFTYFGSDNIELYPKILISHKGEEFSQKFDLFELSTGKLLKRWEPDNKSLFDQAYNQMNPRKQEKGSDLYFMHPFFSQDSSLILNSQLTSLLVKIDKNGKTVWLKNDRNYHHTLEEDHEGYIYATTQPFISGKYDMLPEDYDAYKTILLDDEITKINPKNGEIINSKSVIEILLENGYEDLLLSKGQFISDPIHLNDIQPALTNSEYWNKGDLLISCRNLSTIFLYRPSTSKIIWIKHGPWYNQHDVDFLDNNKVVVYGNDVIREESRIDPKLTSQNLFFSSKRKNNEVYIYDFEKDTITTPYSRLLKNENVRTITSGRCDILPNGDIFIEETNNGKIIIGDSIHKKIKFVKRLDDNHISSLFWSRIIN</sequence>
<dbReference type="Pfam" id="PF14269">
    <property type="entry name" value="Arylsulfotran_2"/>
    <property type="match status" value="1"/>
</dbReference>
<dbReference type="OrthoDB" id="264813at2"/>
<dbReference type="SUPFAM" id="SSF50998">
    <property type="entry name" value="Quinoprotein alcohol dehydrogenase-like"/>
    <property type="match status" value="1"/>
</dbReference>
<dbReference type="EMBL" id="FQUX01000007">
    <property type="protein sequence ID" value="SHF80240.1"/>
    <property type="molecule type" value="Genomic_DNA"/>
</dbReference>
<accession>A0A1M5EMA2</accession>
<keyword evidence="1" id="KW-0808">Transferase</keyword>
<dbReference type="Proteomes" id="UP000184406">
    <property type="component" value="Unassembled WGS sequence"/>
</dbReference>
<name>A0A1M5EMA2_9FLAO</name>
<protein>
    <submittedName>
        <fullName evidence="1">Arylsulfotransferase (ASST)</fullName>
    </submittedName>
</protein>
<evidence type="ECO:0000313" key="2">
    <source>
        <dbReference type="Proteomes" id="UP000184406"/>
    </source>
</evidence>
<organism evidence="1 2">
    <name type="scientific">Arenibacter palladensis</name>
    <dbReference type="NCBI Taxonomy" id="237373"/>
    <lineage>
        <taxon>Bacteria</taxon>
        <taxon>Pseudomonadati</taxon>
        <taxon>Bacteroidota</taxon>
        <taxon>Flavobacteriia</taxon>
        <taxon>Flavobacteriales</taxon>
        <taxon>Flavobacteriaceae</taxon>
        <taxon>Arenibacter</taxon>
    </lineage>
</organism>
<gene>
    <name evidence="1" type="ORF">SAMN03080594_107187</name>
</gene>